<feature type="transmembrane region" description="Helical" evidence="21">
    <location>
        <begin position="144"/>
        <end position="161"/>
    </location>
</feature>
<dbReference type="PANTHER" id="PTHR30474">
    <property type="entry name" value="CELL CYCLE PROTEIN"/>
    <property type="match status" value="1"/>
</dbReference>
<feature type="transmembrane region" description="Helical" evidence="21">
    <location>
        <begin position="54"/>
        <end position="72"/>
    </location>
</feature>
<keyword evidence="9" id="KW-0573">Peptidoglycan synthesis</keyword>
<evidence type="ECO:0000313" key="22">
    <source>
        <dbReference type="EMBL" id="OGL45357.1"/>
    </source>
</evidence>
<evidence type="ECO:0000256" key="6">
    <source>
        <dbReference type="ARBA" id="ARBA00022679"/>
    </source>
</evidence>
<evidence type="ECO:0000256" key="17">
    <source>
        <dbReference type="ARBA" id="ARBA00041185"/>
    </source>
</evidence>
<evidence type="ECO:0000256" key="21">
    <source>
        <dbReference type="SAM" id="Phobius"/>
    </source>
</evidence>
<dbReference type="GO" id="GO:0008955">
    <property type="term" value="F:peptidoglycan glycosyltransferase activity"/>
    <property type="evidence" value="ECO:0007669"/>
    <property type="project" value="UniProtKB-EC"/>
</dbReference>
<keyword evidence="5" id="KW-0328">Glycosyltransferase</keyword>
<evidence type="ECO:0000256" key="2">
    <source>
        <dbReference type="ARBA" id="ARBA00004752"/>
    </source>
</evidence>
<gene>
    <name evidence="22" type="ORF">A2161_12905</name>
</gene>
<dbReference type="GO" id="GO:0005886">
    <property type="term" value="C:plasma membrane"/>
    <property type="evidence" value="ECO:0007669"/>
    <property type="project" value="UniProtKB-SubCell"/>
</dbReference>
<dbReference type="GO" id="GO:0071555">
    <property type="term" value="P:cell wall organization"/>
    <property type="evidence" value="ECO:0007669"/>
    <property type="project" value="UniProtKB-KW"/>
</dbReference>
<dbReference type="InterPro" id="IPR018365">
    <property type="entry name" value="Cell_cycle_FtsW-rel_CS"/>
</dbReference>
<evidence type="ECO:0000256" key="15">
    <source>
        <dbReference type="ARBA" id="ARBA00033270"/>
    </source>
</evidence>
<feature type="transmembrane region" description="Helical" evidence="21">
    <location>
        <begin position="268"/>
        <end position="293"/>
    </location>
</feature>
<keyword evidence="13" id="KW-0961">Cell wall biogenesis/degradation</keyword>
<evidence type="ECO:0000256" key="19">
    <source>
        <dbReference type="ARBA" id="ARBA00044770"/>
    </source>
</evidence>
<dbReference type="GO" id="GO:0009252">
    <property type="term" value="P:peptidoglycan biosynthetic process"/>
    <property type="evidence" value="ECO:0007669"/>
    <property type="project" value="UniProtKB-KW"/>
</dbReference>
<evidence type="ECO:0000256" key="10">
    <source>
        <dbReference type="ARBA" id="ARBA00022989"/>
    </source>
</evidence>
<evidence type="ECO:0000256" key="7">
    <source>
        <dbReference type="ARBA" id="ARBA00022692"/>
    </source>
</evidence>
<evidence type="ECO:0000256" key="14">
    <source>
        <dbReference type="ARBA" id="ARBA00032370"/>
    </source>
</evidence>
<keyword evidence="4 22" id="KW-0132">Cell division</keyword>
<accession>A0A1F7RWX7</accession>
<comment type="caution">
    <text evidence="22">The sequence shown here is derived from an EMBL/GenBank/DDBJ whole genome shotgun (WGS) entry which is preliminary data.</text>
</comment>
<sequence>MISQYSPSPPRFDYLLFLSVLCLLGIGLTMVFSSSAYASALRYNNVYYFLFRQLIWMITGLIIMFCIVRLDYHILEQCVYPVMALSFIMLHLVLIPGIGLEINGARRWLRICGFTFQPAEFAKLAVVLYISHVLSRKITRIREFKFTVLPLIIILSLYCILIKSQPDLGSAIMLAIIAVILIYVAGIKIWHLIALGTLALPVLYFFIMDTSYRRGRIMSFFDPWADSLGAGWQIIQSFLAFGIGGALGVGFGNGKQKLLYLPESHTDFIFSVIGEEFGLLGTLLILALFLIIIQKGIHIAIHAPDLFGTLVAVGITTMVGLQAMLNMGVVLGLFPTKGLPLPFISYGGSSLWVNLVGVGILLNIGYHIRP</sequence>
<proteinExistence type="inferred from homology"/>
<evidence type="ECO:0000313" key="23">
    <source>
        <dbReference type="Proteomes" id="UP000179266"/>
    </source>
</evidence>
<keyword evidence="8" id="KW-0133">Cell shape</keyword>
<evidence type="ECO:0000256" key="9">
    <source>
        <dbReference type="ARBA" id="ARBA00022984"/>
    </source>
</evidence>
<evidence type="ECO:0000256" key="5">
    <source>
        <dbReference type="ARBA" id="ARBA00022676"/>
    </source>
</evidence>
<comment type="pathway">
    <text evidence="2">Cell wall biogenesis; peptidoglycan biosynthesis.</text>
</comment>
<dbReference type="GO" id="GO:0051301">
    <property type="term" value="P:cell division"/>
    <property type="evidence" value="ECO:0007669"/>
    <property type="project" value="UniProtKB-KW"/>
</dbReference>
<feature type="transmembrane region" description="Helical" evidence="21">
    <location>
        <begin position="228"/>
        <end position="248"/>
    </location>
</feature>
<protein>
    <recommendedName>
        <fullName evidence="17">Probable peptidoglycan glycosyltransferase FtsW</fullName>
        <ecNumber evidence="19">2.4.99.28</ecNumber>
    </recommendedName>
    <alternativeName>
        <fullName evidence="18">Cell division protein FtsW</fullName>
    </alternativeName>
    <alternativeName>
        <fullName evidence="15">Cell wall polymerase</fullName>
    </alternativeName>
    <alternativeName>
        <fullName evidence="14">Peptidoglycan polymerase</fullName>
    </alternativeName>
</protein>
<organism evidence="22 23">
    <name type="scientific">Candidatus Schekmanbacteria bacterium RBG_13_48_7</name>
    <dbReference type="NCBI Taxonomy" id="1817878"/>
    <lineage>
        <taxon>Bacteria</taxon>
        <taxon>Candidatus Schekmaniibacteriota</taxon>
    </lineage>
</organism>
<dbReference type="GO" id="GO:0032153">
    <property type="term" value="C:cell division site"/>
    <property type="evidence" value="ECO:0007669"/>
    <property type="project" value="TreeGrafter"/>
</dbReference>
<dbReference type="GO" id="GO:0008360">
    <property type="term" value="P:regulation of cell shape"/>
    <property type="evidence" value="ECO:0007669"/>
    <property type="project" value="UniProtKB-KW"/>
</dbReference>
<keyword evidence="6" id="KW-0808">Transferase</keyword>
<dbReference type="InterPro" id="IPR001182">
    <property type="entry name" value="FtsW/RodA"/>
</dbReference>
<dbReference type="EMBL" id="MGDD01000181">
    <property type="protein sequence ID" value="OGL45357.1"/>
    <property type="molecule type" value="Genomic_DNA"/>
</dbReference>
<keyword evidence="10 21" id="KW-1133">Transmembrane helix</keyword>
<comment type="similarity">
    <text evidence="16">Belongs to the SEDS family. FtsW subfamily.</text>
</comment>
<dbReference type="PROSITE" id="PS00428">
    <property type="entry name" value="FTSW_RODA_SPOVE"/>
    <property type="match status" value="1"/>
</dbReference>
<dbReference type="PANTHER" id="PTHR30474:SF2">
    <property type="entry name" value="PEPTIDOGLYCAN GLYCOSYLTRANSFERASE FTSW-RELATED"/>
    <property type="match status" value="1"/>
</dbReference>
<evidence type="ECO:0000256" key="1">
    <source>
        <dbReference type="ARBA" id="ARBA00004651"/>
    </source>
</evidence>
<feature type="transmembrane region" description="Helical" evidence="21">
    <location>
        <begin position="79"/>
        <end position="100"/>
    </location>
</feature>
<evidence type="ECO:0000256" key="20">
    <source>
        <dbReference type="ARBA" id="ARBA00049902"/>
    </source>
</evidence>
<feature type="non-terminal residue" evidence="22">
    <location>
        <position position="370"/>
    </location>
</feature>
<dbReference type="AlphaFoldDB" id="A0A1F7RWX7"/>
<keyword evidence="11 21" id="KW-0472">Membrane</keyword>
<evidence type="ECO:0000256" key="4">
    <source>
        <dbReference type="ARBA" id="ARBA00022618"/>
    </source>
</evidence>
<dbReference type="Proteomes" id="UP000179266">
    <property type="component" value="Unassembled WGS sequence"/>
</dbReference>
<evidence type="ECO:0000256" key="8">
    <source>
        <dbReference type="ARBA" id="ARBA00022960"/>
    </source>
</evidence>
<dbReference type="InterPro" id="IPR013437">
    <property type="entry name" value="FtsW"/>
</dbReference>
<feature type="transmembrane region" description="Helical" evidence="21">
    <location>
        <begin position="168"/>
        <end position="184"/>
    </location>
</feature>
<keyword evidence="3" id="KW-1003">Cell membrane</keyword>
<comment type="catalytic activity">
    <reaction evidence="20">
        <text>[GlcNAc-(1-&gt;4)-Mur2Ac(oyl-L-Ala-gamma-D-Glu-L-Lys-D-Ala-D-Ala)](n)-di-trans,octa-cis-undecaprenyl diphosphate + beta-D-GlcNAc-(1-&gt;4)-Mur2Ac(oyl-L-Ala-gamma-D-Glu-L-Lys-D-Ala-D-Ala)-di-trans,octa-cis-undecaprenyl diphosphate = [GlcNAc-(1-&gt;4)-Mur2Ac(oyl-L-Ala-gamma-D-Glu-L-Lys-D-Ala-D-Ala)](n+1)-di-trans,octa-cis-undecaprenyl diphosphate + di-trans,octa-cis-undecaprenyl diphosphate + H(+)</text>
        <dbReference type="Rhea" id="RHEA:23708"/>
        <dbReference type="Rhea" id="RHEA-COMP:9602"/>
        <dbReference type="Rhea" id="RHEA-COMP:9603"/>
        <dbReference type="ChEBI" id="CHEBI:15378"/>
        <dbReference type="ChEBI" id="CHEBI:58405"/>
        <dbReference type="ChEBI" id="CHEBI:60033"/>
        <dbReference type="ChEBI" id="CHEBI:78435"/>
        <dbReference type="EC" id="2.4.99.28"/>
    </reaction>
</comment>
<reference evidence="22 23" key="1">
    <citation type="journal article" date="2016" name="Nat. Commun.">
        <title>Thousands of microbial genomes shed light on interconnected biogeochemical processes in an aquifer system.</title>
        <authorList>
            <person name="Anantharaman K."/>
            <person name="Brown C.T."/>
            <person name="Hug L.A."/>
            <person name="Sharon I."/>
            <person name="Castelle C.J."/>
            <person name="Probst A.J."/>
            <person name="Thomas B.C."/>
            <person name="Singh A."/>
            <person name="Wilkins M.J."/>
            <person name="Karaoz U."/>
            <person name="Brodie E.L."/>
            <person name="Williams K.H."/>
            <person name="Hubbard S.S."/>
            <person name="Banfield J.F."/>
        </authorList>
    </citation>
    <scope>NUCLEOTIDE SEQUENCE [LARGE SCALE GENOMIC DNA]</scope>
</reference>
<dbReference type="Pfam" id="PF01098">
    <property type="entry name" value="FTSW_RODA_SPOVE"/>
    <property type="match status" value="1"/>
</dbReference>
<dbReference type="GO" id="GO:0015648">
    <property type="term" value="F:lipid-linked peptidoglycan transporter activity"/>
    <property type="evidence" value="ECO:0007669"/>
    <property type="project" value="TreeGrafter"/>
</dbReference>
<evidence type="ECO:0000256" key="13">
    <source>
        <dbReference type="ARBA" id="ARBA00023316"/>
    </source>
</evidence>
<name>A0A1F7RWX7_9BACT</name>
<feature type="transmembrane region" description="Helical" evidence="21">
    <location>
        <begin position="343"/>
        <end position="366"/>
    </location>
</feature>
<keyword evidence="12" id="KW-0131">Cell cycle</keyword>
<dbReference type="NCBIfam" id="TIGR02614">
    <property type="entry name" value="ftsW"/>
    <property type="match status" value="1"/>
</dbReference>
<feature type="transmembrane region" description="Helical" evidence="21">
    <location>
        <begin position="190"/>
        <end position="207"/>
    </location>
</feature>
<evidence type="ECO:0000256" key="18">
    <source>
        <dbReference type="ARBA" id="ARBA00041418"/>
    </source>
</evidence>
<evidence type="ECO:0000256" key="16">
    <source>
        <dbReference type="ARBA" id="ARBA00038053"/>
    </source>
</evidence>
<comment type="subcellular location">
    <subcellularLocation>
        <location evidence="1">Cell membrane</location>
        <topology evidence="1">Multi-pass membrane protein</topology>
    </subcellularLocation>
</comment>
<evidence type="ECO:0000256" key="11">
    <source>
        <dbReference type="ARBA" id="ARBA00023136"/>
    </source>
</evidence>
<evidence type="ECO:0000256" key="3">
    <source>
        <dbReference type="ARBA" id="ARBA00022475"/>
    </source>
</evidence>
<feature type="transmembrane region" description="Helical" evidence="21">
    <location>
        <begin position="305"/>
        <end position="323"/>
    </location>
</feature>
<dbReference type="EC" id="2.4.99.28" evidence="19"/>
<keyword evidence="7 21" id="KW-0812">Transmembrane</keyword>
<evidence type="ECO:0000256" key="12">
    <source>
        <dbReference type="ARBA" id="ARBA00023306"/>
    </source>
</evidence>